<reference evidence="2 3" key="2">
    <citation type="submission" date="2017-06" db="EMBL/GenBank/DDBJ databases">
        <authorList>
            <consortium name="Pathogen Informatics"/>
        </authorList>
    </citation>
    <scope>NUCLEOTIDE SEQUENCE [LARGE SCALE GENOMIC DNA]</scope>
    <source>
        <strain evidence="2 3">NCTC13833</strain>
    </source>
</reference>
<dbReference type="RefSeq" id="WP_095117551.1">
    <property type="nucleotide sequence ID" value="NZ_BMCB01000008.1"/>
</dbReference>
<dbReference type="EMBL" id="LT906464">
    <property type="protein sequence ID" value="SNW03525.1"/>
    <property type="molecule type" value="Genomic_DNA"/>
</dbReference>
<dbReference type="EMBL" id="BMCB01000008">
    <property type="protein sequence ID" value="GGA91414.1"/>
    <property type="molecule type" value="Genomic_DNA"/>
</dbReference>
<reference evidence="1" key="4">
    <citation type="submission" date="2024-05" db="EMBL/GenBank/DDBJ databases">
        <authorList>
            <person name="Sun Q."/>
            <person name="Sedlacek I."/>
        </authorList>
    </citation>
    <scope>NUCLEOTIDE SEQUENCE</scope>
    <source>
        <strain evidence="1">CCM 4175</strain>
    </source>
</reference>
<keyword evidence="4" id="KW-1185">Reference proteome</keyword>
<accession>A0A240C6H3</accession>
<evidence type="ECO:0000313" key="1">
    <source>
        <dbReference type="EMBL" id="GGA91414.1"/>
    </source>
</evidence>
<dbReference type="Proteomes" id="UP000243706">
    <property type="component" value="Chromosome 1"/>
</dbReference>
<reference evidence="4" key="3">
    <citation type="journal article" date="2019" name="Int. J. Syst. Evol. Microbiol.">
        <title>The Global Catalogue of Microorganisms (GCM) 10K type strain sequencing project: providing services to taxonomists for standard genome sequencing and annotation.</title>
        <authorList>
            <consortium name="The Broad Institute Genomics Platform"/>
            <consortium name="The Broad Institute Genome Sequencing Center for Infectious Disease"/>
            <person name="Wu L."/>
            <person name="Ma J."/>
        </authorList>
    </citation>
    <scope>NUCLEOTIDE SEQUENCE [LARGE SCALE GENOMIC DNA]</scope>
    <source>
        <strain evidence="4">CCM 4175</strain>
    </source>
</reference>
<name>A0A240C6H3_9STAP</name>
<sequence>MALERIYVCTSKNSKLYRIYQLQTGDTEKNSIYNAFNNDLKEKKEAENDMEVLNGNALIEDIPYYIDFKNILEESYLYTFKSEIENLLNNQTDRVIQFSNFGNKPEHIRNFEKNEGVKFLIVQDENSLYFLSIARNAVIKNKPILSFSITDNTTVVDVPKGIQIPPAVTARLDRSTKRLFVYDVNRFESMLTLNENRKAKSQATINRFIQGEYTISADKYKFLGLDNNLVFQKLSSSARSVRRLSKYNTPETSYSIEQIKEAVDKLDESLRVIFDDNNKTITVTPETAKTFVGIIHNSIVQRLISGEVEIAI</sequence>
<dbReference type="Proteomes" id="UP000652995">
    <property type="component" value="Unassembled WGS sequence"/>
</dbReference>
<gene>
    <name evidence="1" type="ORF">GCM10007183_14520</name>
    <name evidence="2" type="ORF">SAMEA4412661_01669</name>
</gene>
<protein>
    <submittedName>
        <fullName evidence="2">Uncharacterized protein</fullName>
    </submittedName>
</protein>
<evidence type="ECO:0000313" key="2">
    <source>
        <dbReference type="EMBL" id="SNW03525.1"/>
    </source>
</evidence>
<reference evidence="1" key="1">
    <citation type="journal article" date="2014" name="Int. J. Syst. Evol. Microbiol.">
        <title>Complete genome of a new Firmicutes species belonging to the dominant human colonic microbiota ('Ruminococcus bicirculans') reveals two chromosomes and a selective capacity to utilize plant glucans.</title>
        <authorList>
            <consortium name="NISC Comparative Sequencing Program"/>
            <person name="Wegmann U."/>
            <person name="Louis P."/>
            <person name="Goesmann A."/>
            <person name="Henrissat B."/>
            <person name="Duncan S.H."/>
            <person name="Flint H.J."/>
        </authorList>
    </citation>
    <scope>NUCLEOTIDE SEQUENCE</scope>
    <source>
        <strain evidence="1">CCM 4175</strain>
    </source>
</reference>
<proteinExistence type="predicted"/>
<evidence type="ECO:0000313" key="4">
    <source>
        <dbReference type="Proteomes" id="UP000652995"/>
    </source>
</evidence>
<organism evidence="2 3">
    <name type="scientific">Staphylococcus muscae</name>
    <dbReference type="NCBI Taxonomy" id="1294"/>
    <lineage>
        <taxon>Bacteria</taxon>
        <taxon>Bacillati</taxon>
        <taxon>Bacillota</taxon>
        <taxon>Bacilli</taxon>
        <taxon>Bacillales</taxon>
        <taxon>Staphylococcaceae</taxon>
        <taxon>Staphylococcus</taxon>
    </lineage>
</organism>
<evidence type="ECO:0000313" key="3">
    <source>
        <dbReference type="Proteomes" id="UP000243706"/>
    </source>
</evidence>
<dbReference type="AlphaFoldDB" id="A0A240C6H3"/>